<dbReference type="Proteomes" id="UP000199462">
    <property type="component" value="Unassembled WGS sequence"/>
</dbReference>
<reference evidence="3" key="1">
    <citation type="submission" date="2016-10" db="EMBL/GenBank/DDBJ databases">
        <authorList>
            <person name="Varghese N."/>
            <person name="Submissions S."/>
        </authorList>
    </citation>
    <scope>NUCLEOTIDE SEQUENCE [LARGE SCALE GENOMIC DNA]</scope>
    <source>
        <strain evidence="3">DSM 19891</strain>
    </source>
</reference>
<keyword evidence="1" id="KW-0812">Transmembrane</keyword>
<organism evidence="2 3">
    <name type="scientific">Maribacter stanieri</name>
    <dbReference type="NCBI Taxonomy" id="440514"/>
    <lineage>
        <taxon>Bacteria</taxon>
        <taxon>Pseudomonadati</taxon>
        <taxon>Bacteroidota</taxon>
        <taxon>Flavobacteriia</taxon>
        <taxon>Flavobacteriales</taxon>
        <taxon>Flavobacteriaceae</taxon>
        <taxon>Maribacter</taxon>
    </lineage>
</organism>
<evidence type="ECO:0000313" key="3">
    <source>
        <dbReference type="Proteomes" id="UP000199462"/>
    </source>
</evidence>
<dbReference type="AlphaFoldDB" id="A0A1I6IEZ4"/>
<dbReference type="EMBL" id="FOYX01000001">
    <property type="protein sequence ID" value="SFR65312.1"/>
    <property type="molecule type" value="Genomic_DNA"/>
</dbReference>
<keyword evidence="1" id="KW-0472">Membrane</keyword>
<sequence length="99" mass="11115">MPANSKYLNPSFWPRFSKITAAIIGGFIVSILFHLAIASWLDHVDVIITSTYSAIILWVCLMIIAFLAKNGWKIWGIYVITSIILAIIMFYGKALNPLI</sequence>
<accession>A0A1I6IEZ4</accession>
<evidence type="ECO:0000256" key="1">
    <source>
        <dbReference type="SAM" id="Phobius"/>
    </source>
</evidence>
<feature type="transmembrane region" description="Helical" evidence="1">
    <location>
        <begin position="47"/>
        <end position="68"/>
    </location>
</feature>
<proteinExistence type="predicted"/>
<feature type="transmembrane region" description="Helical" evidence="1">
    <location>
        <begin position="75"/>
        <end position="92"/>
    </location>
</feature>
<feature type="transmembrane region" description="Helical" evidence="1">
    <location>
        <begin position="21"/>
        <end position="41"/>
    </location>
</feature>
<dbReference type="RefSeq" id="WP_027064732.1">
    <property type="nucleotide sequence ID" value="NZ_CAXBNS010000009.1"/>
</dbReference>
<keyword evidence="1" id="KW-1133">Transmembrane helix</keyword>
<keyword evidence="3" id="KW-1185">Reference proteome</keyword>
<gene>
    <name evidence="2" type="ORF">SAMN04488010_1598</name>
</gene>
<name>A0A1I6IEZ4_9FLAO</name>
<dbReference type="STRING" id="440514.SAMN04488010_1598"/>
<evidence type="ECO:0000313" key="2">
    <source>
        <dbReference type="EMBL" id="SFR65312.1"/>
    </source>
</evidence>
<protein>
    <submittedName>
        <fullName evidence="2">Uncharacterized protein</fullName>
    </submittedName>
</protein>